<comment type="caution">
    <text evidence="1">The sequence shown here is derived from an EMBL/GenBank/DDBJ whole genome shotgun (WGS) entry which is preliminary data.</text>
</comment>
<evidence type="ECO:0000313" key="2">
    <source>
        <dbReference type="Proteomes" id="UP000488956"/>
    </source>
</evidence>
<protein>
    <submittedName>
        <fullName evidence="1">Uncharacterized protein</fullName>
    </submittedName>
</protein>
<accession>A0A6G0M0F5</accession>
<dbReference type="AlphaFoldDB" id="A0A6G0M0F5"/>
<gene>
    <name evidence="1" type="ORF">PF010_g1300</name>
</gene>
<name>A0A6G0M0F5_9STRA</name>
<dbReference type="EMBL" id="QXFX01000031">
    <property type="protein sequence ID" value="KAE9137556.1"/>
    <property type="molecule type" value="Genomic_DNA"/>
</dbReference>
<dbReference type="Proteomes" id="UP000488956">
    <property type="component" value="Unassembled WGS sequence"/>
</dbReference>
<evidence type="ECO:0000313" key="1">
    <source>
        <dbReference type="EMBL" id="KAE9137556.1"/>
    </source>
</evidence>
<reference evidence="1 2" key="1">
    <citation type="submission" date="2018-09" db="EMBL/GenBank/DDBJ databases">
        <title>Genomic investigation of the strawberry pathogen Phytophthora fragariae indicates pathogenicity is determined by transcriptional variation in three key races.</title>
        <authorList>
            <person name="Adams T.M."/>
            <person name="Armitage A.D."/>
            <person name="Sobczyk M.K."/>
            <person name="Bates H.J."/>
            <person name="Dunwell J.M."/>
            <person name="Nellist C.F."/>
            <person name="Harrison R.J."/>
        </authorList>
    </citation>
    <scope>NUCLEOTIDE SEQUENCE [LARGE SCALE GENOMIC DNA]</scope>
    <source>
        <strain evidence="1 2">ONT-3</strain>
    </source>
</reference>
<organism evidence="1 2">
    <name type="scientific">Phytophthora fragariae</name>
    <dbReference type="NCBI Taxonomy" id="53985"/>
    <lineage>
        <taxon>Eukaryota</taxon>
        <taxon>Sar</taxon>
        <taxon>Stramenopiles</taxon>
        <taxon>Oomycota</taxon>
        <taxon>Peronosporomycetes</taxon>
        <taxon>Peronosporales</taxon>
        <taxon>Peronosporaceae</taxon>
        <taxon>Phytophthora</taxon>
    </lineage>
</organism>
<sequence length="88" mass="9704">MPMVEHVAMFRVEQADADLFAACANVPHRRRSSNSVNAQHNTSPDYRDHWHSPINCMGHVICSSARSLAKCGAAVHVPYTSSRRPSSS</sequence>
<proteinExistence type="predicted"/>